<evidence type="ECO:0000256" key="1">
    <source>
        <dbReference type="SAM" id="SignalP"/>
    </source>
</evidence>
<feature type="chain" id="PRO_5040360848" description="Neuropeptide" evidence="1">
    <location>
        <begin position="20"/>
        <end position="119"/>
    </location>
</feature>
<dbReference type="EMBL" id="OV725081">
    <property type="protein sequence ID" value="CAH1403063.1"/>
    <property type="molecule type" value="Genomic_DNA"/>
</dbReference>
<keyword evidence="1" id="KW-0732">Signal</keyword>
<evidence type="ECO:0000313" key="2">
    <source>
        <dbReference type="EMBL" id="CAH1403063.1"/>
    </source>
</evidence>
<organism evidence="2 3">
    <name type="scientific">Nezara viridula</name>
    <name type="common">Southern green stink bug</name>
    <name type="synonym">Cimex viridulus</name>
    <dbReference type="NCBI Taxonomy" id="85310"/>
    <lineage>
        <taxon>Eukaryota</taxon>
        <taxon>Metazoa</taxon>
        <taxon>Ecdysozoa</taxon>
        <taxon>Arthropoda</taxon>
        <taxon>Hexapoda</taxon>
        <taxon>Insecta</taxon>
        <taxon>Pterygota</taxon>
        <taxon>Neoptera</taxon>
        <taxon>Paraneoptera</taxon>
        <taxon>Hemiptera</taxon>
        <taxon>Heteroptera</taxon>
        <taxon>Panheteroptera</taxon>
        <taxon>Pentatomomorpha</taxon>
        <taxon>Pentatomoidea</taxon>
        <taxon>Pentatomidae</taxon>
        <taxon>Pentatominae</taxon>
        <taxon>Nezara</taxon>
    </lineage>
</organism>
<evidence type="ECO:0008006" key="4">
    <source>
        <dbReference type="Google" id="ProtNLM"/>
    </source>
</evidence>
<keyword evidence="3" id="KW-1185">Reference proteome</keyword>
<feature type="signal peptide" evidence="1">
    <location>
        <begin position="1"/>
        <end position="19"/>
    </location>
</feature>
<proteinExistence type="predicted"/>
<gene>
    <name evidence="2" type="ORF">NEZAVI_LOCUS11736</name>
</gene>
<dbReference type="OrthoDB" id="10326602at2759"/>
<evidence type="ECO:0000313" key="3">
    <source>
        <dbReference type="Proteomes" id="UP001152798"/>
    </source>
</evidence>
<reference evidence="2" key="1">
    <citation type="submission" date="2022-01" db="EMBL/GenBank/DDBJ databases">
        <authorList>
            <person name="King R."/>
        </authorList>
    </citation>
    <scope>NUCLEOTIDE SEQUENCE</scope>
</reference>
<dbReference type="Proteomes" id="UP001152798">
    <property type="component" value="Chromosome 5"/>
</dbReference>
<sequence length="119" mass="13512">MIAFSCIFLLSFITFQGECCRINKMVMNPFNQDDCTDIQSTMNCLPSHMKHVPMGLHKRIPCPSLVHCDPYTTKITSTVLPPELECIEPIMTKCCCVHCPKPYPCQGLPIQMLPNDCWC</sequence>
<name>A0A9P0HIC2_NEZVI</name>
<accession>A0A9P0HIC2</accession>
<dbReference type="AlphaFoldDB" id="A0A9P0HIC2"/>
<protein>
    <recommendedName>
        <fullName evidence="4">Neuropeptide</fullName>
    </recommendedName>
</protein>